<protein>
    <submittedName>
        <fullName evidence="1">Uncharacterized protein</fullName>
    </submittedName>
</protein>
<name>A0A1J9RNQ0_9PEZI</name>
<dbReference type="AlphaFoldDB" id="A0A1J9RNQ0"/>
<dbReference type="OrthoDB" id="10585005at2759"/>
<dbReference type="Proteomes" id="UP000183809">
    <property type="component" value="Unassembled WGS sequence"/>
</dbReference>
<reference evidence="1 2" key="1">
    <citation type="submission" date="2016-10" db="EMBL/GenBank/DDBJ databases">
        <title>Proteomics and genomics reveal pathogen-plant mechanisms compatible with a hemibiotrophic lifestyle of Diplodia corticola.</title>
        <authorList>
            <person name="Fernandes I."/>
            <person name="De Jonge R."/>
            <person name="Van De Peer Y."/>
            <person name="Devreese B."/>
            <person name="Alves A."/>
            <person name="Esteves A.C."/>
        </authorList>
    </citation>
    <scope>NUCLEOTIDE SEQUENCE [LARGE SCALE GENOMIC DNA]</scope>
    <source>
        <strain evidence="1 2">CBS 112549</strain>
    </source>
</reference>
<gene>
    <name evidence="1" type="ORF">BKCO1_25000131</name>
</gene>
<accession>A0A1J9RNQ0</accession>
<dbReference type="GeneID" id="31013498"/>
<proteinExistence type="predicted"/>
<evidence type="ECO:0000313" key="1">
    <source>
        <dbReference type="EMBL" id="OJD34171.1"/>
    </source>
</evidence>
<dbReference type="SUPFAM" id="SSF52047">
    <property type="entry name" value="RNI-like"/>
    <property type="match status" value="1"/>
</dbReference>
<sequence length="449" mass="50822">MDSQPDPGIQQMASTICLPYDVMALVVGKLDWETLKQIRFCSDWLAREAARYCFSTIHVSMHLEGLERISGIARSSRTAHAVKKLVLRRANTPSETVISDTTAEAQREEKQDETEAFTWPTPNLSTWLRASGAVQKSRVHKAYIGLEEALVRLPNLQTLVTKFDLYWPEYSPLHHADYGLEEWLTVRDRSAHLAFILRALGKRNSFSNSLTELKLRSPGYTWWGLGDLDRALEPTDDTASHENRRLMENAFSSPKHLRISIGGRQSEMATCIEAVARFLGKCSNLTRLKFKILFSHGLAYRAPDMLTGINACVSWPALSHLSLERVRFRKESILRTLSLVSPTLKSLVLDLCFLMDEECSWSDVHREMRLIDFHPLLHLDLRVCYQEMGVPPGALHVSPQDLSVTYIPAGPRASYGANGYDLLGYPSNVCDYILKRTDSMPPLLGYRRG</sequence>
<dbReference type="RefSeq" id="XP_020130431.1">
    <property type="nucleotide sequence ID" value="XM_020273238.1"/>
</dbReference>
<dbReference type="EMBL" id="MNUE01000025">
    <property type="protein sequence ID" value="OJD34171.1"/>
    <property type="molecule type" value="Genomic_DNA"/>
</dbReference>
<keyword evidence="2" id="KW-1185">Reference proteome</keyword>
<organism evidence="1 2">
    <name type="scientific">Diplodia corticola</name>
    <dbReference type="NCBI Taxonomy" id="236234"/>
    <lineage>
        <taxon>Eukaryota</taxon>
        <taxon>Fungi</taxon>
        <taxon>Dikarya</taxon>
        <taxon>Ascomycota</taxon>
        <taxon>Pezizomycotina</taxon>
        <taxon>Dothideomycetes</taxon>
        <taxon>Dothideomycetes incertae sedis</taxon>
        <taxon>Botryosphaeriales</taxon>
        <taxon>Botryosphaeriaceae</taxon>
        <taxon>Diplodia</taxon>
    </lineage>
</organism>
<comment type="caution">
    <text evidence="1">The sequence shown here is derived from an EMBL/GenBank/DDBJ whole genome shotgun (WGS) entry which is preliminary data.</text>
</comment>
<evidence type="ECO:0000313" key="2">
    <source>
        <dbReference type="Proteomes" id="UP000183809"/>
    </source>
</evidence>